<dbReference type="PANTHER" id="PTHR44200">
    <property type="entry name" value="DNAJ HOMOLOG SUBFAMILY C MEMBER 7"/>
    <property type="match status" value="1"/>
</dbReference>
<dbReference type="InParanoid" id="W4K3V9"/>
<dbReference type="KEGG" id="hir:HETIRDRAFT_452839"/>
<dbReference type="InterPro" id="IPR001623">
    <property type="entry name" value="DnaJ_domain"/>
</dbReference>
<evidence type="ECO:0000313" key="3">
    <source>
        <dbReference type="EMBL" id="ETW79746.1"/>
    </source>
</evidence>
<dbReference type="Gene3D" id="1.10.287.110">
    <property type="entry name" value="DnaJ domain"/>
    <property type="match status" value="1"/>
</dbReference>
<dbReference type="SMART" id="SM00271">
    <property type="entry name" value="DnaJ"/>
    <property type="match status" value="1"/>
</dbReference>
<dbReference type="eggNOG" id="KOG0550">
    <property type="taxonomic scope" value="Eukaryota"/>
</dbReference>
<dbReference type="SUPFAM" id="SSF48452">
    <property type="entry name" value="TPR-like"/>
    <property type="match status" value="2"/>
</dbReference>
<feature type="repeat" description="TPR" evidence="1">
    <location>
        <begin position="98"/>
        <end position="131"/>
    </location>
</feature>
<dbReference type="PROSITE" id="PS50076">
    <property type="entry name" value="DNAJ_2"/>
    <property type="match status" value="1"/>
</dbReference>
<dbReference type="PROSITE" id="PS50005">
    <property type="entry name" value="TPR"/>
    <property type="match status" value="2"/>
</dbReference>
<dbReference type="SMART" id="SM00028">
    <property type="entry name" value="TPR"/>
    <property type="match status" value="6"/>
</dbReference>
<gene>
    <name evidence="3" type="ORF">HETIRDRAFT_452839</name>
</gene>
<accession>W4K3V9</accession>
<feature type="repeat" description="TPR" evidence="1">
    <location>
        <begin position="307"/>
        <end position="340"/>
    </location>
</feature>
<evidence type="ECO:0000259" key="2">
    <source>
        <dbReference type="PROSITE" id="PS50076"/>
    </source>
</evidence>
<dbReference type="PANTHER" id="PTHR44200:SF1">
    <property type="entry name" value="DNAJ HOMOLOG SUBFAMILY C MEMBER 7"/>
    <property type="match status" value="1"/>
</dbReference>
<dbReference type="PRINTS" id="PR00625">
    <property type="entry name" value="JDOMAIN"/>
</dbReference>
<dbReference type="GeneID" id="20676303"/>
<dbReference type="InterPro" id="IPR019734">
    <property type="entry name" value="TPR_rpt"/>
</dbReference>
<dbReference type="Proteomes" id="UP000030671">
    <property type="component" value="Unassembled WGS sequence"/>
</dbReference>
<protein>
    <recommendedName>
        <fullName evidence="2">J domain-containing protein</fullName>
    </recommendedName>
</protein>
<dbReference type="FunCoup" id="W4K3V9">
    <property type="interactions" value="705"/>
</dbReference>
<name>W4K3V9_HETIT</name>
<keyword evidence="4" id="KW-1185">Reference proteome</keyword>
<keyword evidence="1" id="KW-0802">TPR repeat</keyword>
<dbReference type="Gene3D" id="1.25.40.10">
    <property type="entry name" value="Tetratricopeptide repeat domain"/>
    <property type="match status" value="1"/>
</dbReference>
<dbReference type="InterPro" id="IPR011990">
    <property type="entry name" value="TPR-like_helical_dom_sf"/>
</dbReference>
<sequence length="468" mass="53492">MGNRGKRVEAGYSTTTPRAYDINKKRLSEQLKERGNTAFKTEDFELAIDYYSQAIEGFDQESVYYSNRAAAYISTKRFRMGLADCQRAVSLRQDNPSAKVLLRLGRCHFALGNTMPALTALRQVLAVEPENSVAQAFHKKVIDLQGHVRDFEGARSRGHWRMARSAHEMCVKALEDEQGEIPVEWKCWGIELDIARAKWEEAREAVENSIKDYPTSADVTMLQSLVLFLTGKLADSSQQILATLRMDPDNGKAKRLRLRVKTVERLKEEGRVFFKDAQWAEAITKYSEAMEVVGEKPEEGMGGHMRAVLLSNRATAYIKLDRYKEAMADVKASLTLHPTFFRVLRTRVTINLHEESFDAAIENLKQAMEYAPSEAERQSLQDELDTAEQLAEEDRQKQKDHYKILGVERHCSLLDIKKAYRRESLKHHPDKGGNEEKFKLVAQAYMTLSDPAERLKHDTELSENDSWP</sequence>
<dbReference type="STRING" id="747525.W4K3V9"/>
<evidence type="ECO:0000313" key="4">
    <source>
        <dbReference type="Proteomes" id="UP000030671"/>
    </source>
</evidence>
<dbReference type="OrthoDB" id="10250354at2759"/>
<dbReference type="EMBL" id="KI925460">
    <property type="protein sequence ID" value="ETW79746.1"/>
    <property type="molecule type" value="Genomic_DNA"/>
</dbReference>
<evidence type="ECO:0000256" key="1">
    <source>
        <dbReference type="PROSITE-ProRule" id="PRU00339"/>
    </source>
</evidence>
<dbReference type="Pfam" id="PF13181">
    <property type="entry name" value="TPR_8"/>
    <property type="match status" value="1"/>
</dbReference>
<reference evidence="3 4" key="1">
    <citation type="journal article" date="2012" name="New Phytol.">
        <title>Insight into trade-off between wood decay and parasitism from the genome of a fungal forest pathogen.</title>
        <authorList>
            <person name="Olson A."/>
            <person name="Aerts A."/>
            <person name="Asiegbu F."/>
            <person name="Belbahri L."/>
            <person name="Bouzid O."/>
            <person name="Broberg A."/>
            <person name="Canback B."/>
            <person name="Coutinho P.M."/>
            <person name="Cullen D."/>
            <person name="Dalman K."/>
            <person name="Deflorio G."/>
            <person name="van Diepen L.T."/>
            <person name="Dunand C."/>
            <person name="Duplessis S."/>
            <person name="Durling M."/>
            <person name="Gonthier P."/>
            <person name="Grimwood J."/>
            <person name="Fossdal C.G."/>
            <person name="Hansson D."/>
            <person name="Henrissat B."/>
            <person name="Hietala A."/>
            <person name="Himmelstrand K."/>
            <person name="Hoffmeister D."/>
            <person name="Hogberg N."/>
            <person name="James T.Y."/>
            <person name="Karlsson M."/>
            <person name="Kohler A."/>
            <person name="Kues U."/>
            <person name="Lee Y.H."/>
            <person name="Lin Y.C."/>
            <person name="Lind M."/>
            <person name="Lindquist E."/>
            <person name="Lombard V."/>
            <person name="Lucas S."/>
            <person name="Lunden K."/>
            <person name="Morin E."/>
            <person name="Murat C."/>
            <person name="Park J."/>
            <person name="Raffaello T."/>
            <person name="Rouze P."/>
            <person name="Salamov A."/>
            <person name="Schmutz J."/>
            <person name="Solheim H."/>
            <person name="Stahlberg J."/>
            <person name="Velez H."/>
            <person name="de Vries R.P."/>
            <person name="Wiebenga A."/>
            <person name="Woodward S."/>
            <person name="Yakovlev I."/>
            <person name="Garbelotto M."/>
            <person name="Martin F."/>
            <person name="Grigoriev I.V."/>
            <person name="Stenlid J."/>
        </authorList>
    </citation>
    <scope>NUCLEOTIDE SEQUENCE [LARGE SCALE GENOMIC DNA]</scope>
    <source>
        <strain evidence="3 4">TC 32-1</strain>
    </source>
</reference>
<dbReference type="AlphaFoldDB" id="W4K3V9"/>
<dbReference type="CDD" id="cd06257">
    <property type="entry name" value="DnaJ"/>
    <property type="match status" value="1"/>
</dbReference>
<dbReference type="SUPFAM" id="SSF46565">
    <property type="entry name" value="Chaperone J-domain"/>
    <property type="match status" value="1"/>
</dbReference>
<organism evidence="3 4">
    <name type="scientific">Heterobasidion irregulare (strain TC 32-1)</name>
    <dbReference type="NCBI Taxonomy" id="747525"/>
    <lineage>
        <taxon>Eukaryota</taxon>
        <taxon>Fungi</taxon>
        <taxon>Dikarya</taxon>
        <taxon>Basidiomycota</taxon>
        <taxon>Agaricomycotina</taxon>
        <taxon>Agaricomycetes</taxon>
        <taxon>Russulales</taxon>
        <taxon>Bondarzewiaceae</taxon>
        <taxon>Heterobasidion</taxon>
        <taxon>Heterobasidion annosum species complex</taxon>
    </lineage>
</organism>
<dbReference type="InterPro" id="IPR036869">
    <property type="entry name" value="J_dom_sf"/>
</dbReference>
<dbReference type="InterPro" id="IPR052758">
    <property type="entry name" value="SRC_co-chaperone"/>
</dbReference>
<dbReference type="Pfam" id="PF13174">
    <property type="entry name" value="TPR_6"/>
    <property type="match status" value="1"/>
</dbReference>
<dbReference type="HOGENOM" id="CLU_015935_3_0_1"/>
<dbReference type="Pfam" id="PF00226">
    <property type="entry name" value="DnaJ"/>
    <property type="match status" value="1"/>
</dbReference>
<dbReference type="Pfam" id="PF13432">
    <property type="entry name" value="TPR_16"/>
    <property type="match status" value="1"/>
</dbReference>
<proteinExistence type="predicted"/>
<feature type="domain" description="J" evidence="2">
    <location>
        <begin position="400"/>
        <end position="461"/>
    </location>
</feature>
<dbReference type="RefSeq" id="XP_009548303.1">
    <property type="nucleotide sequence ID" value="XM_009550008.1"/>
</dbReference>